<accession>A0A2R4X117</accession>
<evidence type="ECO:0008006" key="4">
    <source>
        <dbReference type="Google" id="ProtNLM"/>
    </source>
</evidence>
<dbReference type="RefSeq" id="WP_108381812.1">
    <property type="nucleotide sequence ID" value="NZ_CP028858.1"/>
</dbReference>
<evidence type="ECO:0000313" key="3">
    <source>
        <dbReference type="Proteomes" id="UP000244727"/>
    </source>
</evidence>
<dbReference type="KEGG" id="harc:HARCEL1_06855"/>
<evidence type="ECO:0000313" key="2">
    <source>
        <dbReference type="EMBL" id="AWB27443.1"/>
    </source>
</evidence>
<feature type="region of interest" description="Disordered" evidence="1">
    <location>
        <begin position="27"/>
        <end position="49"/>
    </location>
</feature>
<dbReference type="EMBL" id="CP028858">
    <property type="protein sequence ID" value="AWB27443.1"/>
    <property type="molecule type" value="Genomic_DNA"/>
</dbReference>
<keyword evidence="3" id="KW-1185">Reference proteome</keyword>
<dbReference type="Proteomes" id="UP000244727">
    <property type="component" value="Chromosome"/>
</dbReference>
<feature type="compositionally biased region" description="Polar residues" evidence="1">
    <location>
        <begin position="32"/>
        <end position="43"/>
    </location>
</feature>
<evidence type="ECO:0000256" key="1">
    <source>
        <dbReference type="SAM" id="MobiDB-lite"/>
    </source>
</evidence>
<proteinExistence type="predicted"/>
<organism evidence="2 3">
    <name type="scientific">Halococcoides cellulosivorans</name>
    <dbReference type="NCBI Taxonomy" id="1679096"/>
    <lineage>
        <taxon>Archaea</taxon>
        <taxon>Methanobacteriati</taxon>
        <taxon>Methanobacteriota</taxon>
        <taxon>Stenosarchaea group</taxon>
        <taxon>Halobacteria</taxon>
        <taxon>Halobacteriales</taxon>
        <taxon>Haloarculaceae</taxon>
        <taxon>Halococcoides</taxon>
    </lineage>
</organism>
<sequence length="145" mass="15486">MDRRRFLALGGVGLFGAVAGCLDRSDGDATTDAVTNGPTTESDGPTPDVTLGLEVVSWRADPSVCTVELMPASDGESGEREALFAEQVSLQPNEALDLTPHRNGEPVILTIERDGETLFEERIEPQEGVEVRIGSDGVTTDWTVE</sequence>
<name>A0A2R4X117_9EURY</name>
<gene>
    <name evidence="2" type="ORF">HARCEL1_06855</name>
</gene>
<dbReference type="PROSITE" id="PS51257">
    <property type="entry name" value="PROKAR_LIPOPROTEIN"/>
    <property type="match status" value="1"/>
</dbReference>
<dbReference type="AlphaFoldDB" id="A0A2R4X117"/>
<dbReference type="GeneID" id="36512212"/>
<reference evidence="2 3" key="1">
    <citation type="submission" date="2018-04" db="EMBL/GenBank/DDBJ databases">
        <title>Halococcoides cellulosivorans gen. nov., sp. nov., an extremely halophilic cellulose-utilizing haloarchaeon from hypersaline lakes.</title>
        <authorList>
            <person name="Sorokin D.Y."/>
            <person name="Toshchakov S.V."/>
            <person name="Samarov N.I."/>
            <person name="Korzhenkov A."/>
            <person name="Kublanov I.V."/>
        </authorList>
    </citation>
    <scope>NUCLEOTIDE SEQUENCE [LARGE SCALE GENOMIC DNA]</scope>
    <source>
        <strain evidence="2 3">HArcel1</strain>
    </source>
</reference>
<protein>
    <recommendedName>
        <fullName evidence="4">Lipoprotein</fullName>
    </recommendedName>
</protein>